<gene>
    <name evidence="2" type="ORF">METZ01_LOCUS221302</name>
</gene>
<evidence type="ECO:0000256" key="1">
    <source>
        <dbReference type="SAM" id="Coils"/>
    </source>
</evidence>
<dbReference type="EMBL" id="UINC01052753">
    <property type="protein sequence ID" value="SVB68448.1"/>
    <property type="molecule type" value="Genomic_DNA"/>
</dbReference>
<dbReference type="AlphaFoldDB" id="A0A382FZH9"/>
<reference evidence="2" key="1">
    <citation type="submission" date="2018-05" db="EMBL/GenBank/DDBJ databases">
        <authorList>
            <person name="Lanie J.A."/>
            <person name="Ng W.-L."/>
            <person name="Kazmierczak K.M."/>
            <person name="Andrzejewski T.M."/>
            <person name="Davidsen T.M."/>
            <person name="Wayne K.J."/>
            <person name="Tettelin H."/>
            <person name="Glass J.I."/>
            <person name="Rusch D."/>
            <person name="Podicherti R."/>
            <person name="Tsui H.-C.T."/>
            <person name="Winkler M.E."/>
        </authorList>
    </citation>
    <scope>NUCLEOTIDE SEQUENCE</scope>
</reference>
<name>A0A382FZH9_9ZZZZ</name>
<keyword evidence="1" id="KW-0175">Coiled coil</keyword>
<proteinExistence type="predicted"/>
<protein>
    <submittedName>
        <fullName evidence="2">Uncharacterized protein</fullName>
    </submittedName>
</protein>
<feature type="coiled-coil region" evidence="1">
    <location>
        <begin position="60"/>
        <end position="87"/>
    </location>
</feature>
<evidence type="ECO:0000313" key="2">
    <source>
        <dbReference type="EMBL" id="SVB68448.1"/>
    </source>
</evidence>
<organism evidence="2">
    <name type="scientific">marine metagenome</name>
    <dbReference type="NCBI Taxonomy" id="408172"/>
    <lineage>
        <taxon>unclassified sequences</taxon>
        <taxon>metagenomes</taxon>
        <taxon>ecological metagenomes</taxon>
    </lineage>
</organism>
<accession>A0A382FZH9</accession>
<sequence length="117" mass="12319">MVATKSTQKSTAMDYLAAPRSDGLVVALLTLLGFTAPKGGRLPVGVKLDTLIALKDVFSSEDAETTLNMVQARIGELQAQRKTATARISASPKSIMDAVKSGKLSLDELKSAIAELD</sequence>